<evidence type="ECO:0000256" key="3">
    <source>
        <dbReference type="ARBA" id="ARBA00023159"/>
    </source>
</evidence>
<dbReference type="EMBL" id="CM026423">
    <property type="protein sequence ID" value="KAG0582486.1"/>
    <property type="molecule type" value="Genomic_DNA"/>
</dbReference>
<dbReference type="SUPFAM" id="SSF47459">
    <property type="entry name" value="HLH, helix-loop-helix DNA-binding domain"/>
    <property type="match status" value="1"/>
</dbReference>
<reference evidence="8" key="1">
    <citation type="submission" date="2020-06" db="EMBL/GenBank/DDBJ databases">
        <title>WGS assembly of Ceratodon purpureus strain R40.</title>
        <authorList>
            <person name="Carey S.B."/>
            <person name="Jenkins J."/>
            <person name="Shu S."/>
            <person name="Lovell J.T."/>
            <person name="Sreedasyam A."/>
            <person name="Maumus F."/>
            <person name="Tiley G.P."/>
            <person name="Fernandez-Pozo N."/>
            <person name="Barry K."/>
            <person name="Chen C."/>
            <person name="Wang M."/>
            <person name="Lipzen A."/>
            <person name="Daum C."/>
            <person name="Saski C.A."/>
            <person name="Payton A.C."/>
            <person name="Mcbreen J.C."/>
            <person name="Conrad R.E."/>
            <person name="Kollar L.M."/>
            <person name="Olsson S."/>
            <person name="Huttunen S."/>
            <person name="Landis J.B."/>
            <person name="Wickett N.J."/>
            <person name="Johnson M.G."/>
            <person name="Rensing S.A."/>
            <person name="Grimwood J."/>
            <person name="Schmutz J."/>
            <person name="Mcdaniel S.F."/>
        </authorList>
    </citation>
    <scope>NUCLEOTIDE SEQUENCE</scope>
    <source>
        <strain evidence="8">R40</strain>
    </source>
</reference>
<keyword evidence="5" id="KW-0539">Nucleus</keyword>
<dbReference type="InterPro" id="IPR011598">
    <property type="entry name" value="bHLH_dom"/>
</dbReference>
<dbReference type="Pfam" id="PF14215">
    <property type="entry name" value="bHLH-MYC_N"/>
    <property type="match status" value="1"/>
</dbReference>
<comment type="subcellular location">
    <subcellularLocation>
        <location evidence="1">Nucleus</location>
    </subcellularLocation>
</comment>
<keyword evidence="4" id="KW-0804">Transcription</keyword>
<dbReference type="InterPro" id="IPR025610">
    <property type="entry name" value="MYC/MYB_N"/>
</dbReference>
<dbReference type="InterPro" id="IPR054502">
    <property type="entry name" value="bHLH-TF_ACT-like_plant"/>
</dbReference>
<dbReference type="Gene3D" id="4.10.280.10">
    <property type="entry name" value="Helix-loop-helix DNA-binding domain"/>
    <property type="match status" value="1"/>
</dbReference>
<sequence length="452" mass="50875">MVTGEMEGLTPAPAEYRELLRQKLADVTRRIQWTYSIFWTFYPQRQVLVWGEGHFNGAESTEVSLRRSRQLQEVFIAMNANRGVSQQPSAASAGHLMSLQDLTQTEWFYMCSMACSFATGAGLPGRAFARKRYVWHCVTREDDIRVVLRAHLAQRARIQTIVCIPTLDGVVEFGTTALVKEDTSLLQQMQSVFSEQPTIHPARTSSTRARELPGRSKEKPNAFKEWTAVAAAPHRQQFLQSHRQRMLKTAVLTIPRLYAVKQEVNVEMFSTRAGEQASNLRGRHDLEGSSRAAHVRAERIRREKLNNGFVTLRSLVPLATKSDKVSLLGDTIAYVRVLQSRVEELESNKKKSVKSSAKQHVEVNIEKSIAVFKISCAWKDGLLIDILQRMVNFQLKVVDATAKVSDGFLKATLKAKVMSSDKDIEEKTGEIQAALLSTIEEKLSEKAVSTQE</sequence>
<evidence type="ECO:0000313" key="9">
    <source>
        <dbReference type="Proteomes" id="UP000822688"/>
    </source>
</evidence>
<accession>A0A8T0IHJ8</accession>
<dbReference type="EMBL" id="CM026423">
    <property type="protein sequence ID" value="KAG0582485.1"/>
    <property type="molecule type" value="Genomic_DNA"/>
</dbReference>
<name>A0A8T0IHJ8_CERPU</name>
<evidence type="ECO:0000259" key="7">
    <source>
        <dbReference type="PROSITE" id="PS50888"/>
    </source>
</evidence>
<evidence type="ECO:0000256" key="1">
    <source>
        <dbReference type="ARBA" id="ARBA00004123"/>
    </source>
</evidence>
<keyword evidence="2" id="KW-0805">Transcription regulation</keyword>
<comment type="caution">
    <text evidence="8">The sequence shown here is derived from an EMBL/GenBank/DDBJ whole genome shotgun (WGS) entry which is preliminary data.</text>
</comment>
<dbReference type="GO" id="GO:0005634">
    <property type="term" value="C:nucleus"/>
    <property type="evidence" value="ECO:0007669"/>
    <property type="project" value="UniProtKB-SubCell"/>
</dbReference>
<dbReference type="Pfam" id="PF22754">
    <property type="entry name" value="bHLH-TF_ACT-like_plant"/>
    <property type="match status" value="1"/>
</dbReference>
<dbReference type="InterPro" id="IPR036638">
    <property type="entry name" value="HLH_DNA-bd_sf"/>
</dbReference>
<evidence type="ECO:0000256" key="2">
    <source>
        <dbReference type="ARBA" id="ARBA00023015"/>
    </source>
</evidence>
<evidence type="ECO:0000313" key="8">
    <source>
        <dbReference type="EMBL" id="KAG0582485.1"/>
    </source>
</evidence>
<evidence type="ECO:0000256" key="5">
    <source>
        <dbReference type="ARBA" id="ARBA00023242"/>
    </source>
</evidence>
<feature type="domain" description="BHLH" evidence="7">
    <location>
        <begin position="289"/>
        <end position="338"/>
    </location>
</feature>
<dbReference type="PANTHER" id="PTHR46266">
    <property type="entry name" value="TRANSCRIPTION FACTOR TT8"/>
    <property type="match status" value="1"/>
</dbReference>
<protein>
    <recommendedName>
        <fullName evidence="7">BHLH domain-containing protein</fullName>
    </recommendedName>
</protein>
<dbReference type="PROSITE" id="PS50888">
    <property type="entry name" value="BHLH"/>
    <property type="match status" value="1"/>
</dbReference>
<evidence type="ECO:0000256" key="6">
    <source>
        <dbReference type="SAM" id="MobiDB-lite"/>
    </source>
</evidence>
<gene>
    <name evidence="8" type="ORF">KC19_3G064000</name>
</gene>
<feature type="compositionally biased region" description="Polar residues" evidence="6">
    <location>
        <begin position="196"/>
        <end position="207"/>
    </location>
</feature>
<feature type="compositionally biased region" description="Basic and acidic residues" evidence="6">
    <location>
        <begin position="208"/>
        <end position="218"/>
    </location>
</feature>
<dbReference type="GO" id="GO:0046983">
    <property type="term" value="F:protein dimerization activity"/>
    <property type="evidence" value="ECO:0007669"/>
    <property type="project" value="InterPro"/>
</dbReference>
<dbReference type="Proteomes" id="UP000822688">
    <property type="component" value="Chromosome 3"/>
</dbReference>
<feature type="region of interest" description="Disordered" evidence="6">
    <location>
        <begin position="196"/>
        <end position="218"/>
    </location>
</feature>
<dbReference type="AlphaFoldDB" id="A0A8T0IHJ8"/>
<dbReference type="PANTHER" id="PTHR46266:SF4">
    <property type="entry name" value="TRANSCRIPTION FACTOR TT8"/>
    <property type="match status" value="1"/>
</dbReference>
<organism evidence="8 9">
    <name type="scientific">Ceratodon purpureus</name>
    <name type="common">Fire moss</name>
    <name type="synonym">Dicranum purpureum</name>
    <dbReference type="NCBI Taxonomy" id="3225"/>
    <lineage>
        <taxon>Eukaryota</taxon>
        <taxon>Viridiplantae</taxon>
        <taxon>Streptophyta</taxon>
        <taxon>Embryophyta</taxon>
        <taxon>Bryophyta</taxon>
        <taxon>Bryophytina</taxon>
        <taxon>Bryopsida</taxon>
        <taxon>Dicranidae</taxon>
        <taxon>Pseudoditrichales</taxon>
        <taxon>Ditrichaceae</taxon>
        <taxon>Ceratodon</taxon>
    </lineage>
</organism>
<dbReference type="Pfam" id="PF00010">
    <property type="entry name" value="HLH"/>
    <property type="match status" value="1"/>
</dbReference>
<proteinExistence type="predicted"/>
<evidence type="ECO:0000256" key="4">
    <source>
        <dbReference type="ARBA" id="ARBA00023163"/>
    </source>
</evidence>
<keyword evidence="3" id="KW-0010">Activator</keyword>
<keyword evidence="9" id="KW-1185">Reference proteome</keyword>
<dbReference type="SMART" id="SM00353">
    <property type="entry name" value="HLH"/>
    <property type="match status" value="1"/>
</dbReference>